<comment type="caution">
    <text evidence="4">The sequence shown here is derived from an EMBL/GenBank/DDBJ whole genome shotgun (WGS) entry which is preliminary data.</text>
</comment>
<dbReference type="InterPro" id="IPR011610">
    <property type="entry name" value="SAM_mthyl_Trfase_ML2640-like"/>
</dbReference>
<dbReference type="GO" id="GO:0008168">
    <property type="term" value="F:methyltransferase activity"/>
    <property type="evidence" value="ECO:0007669"/>
    <property type="project" value="UniProtKB-KW"/>
</dbReference>
<evidence type="ECO:0000256" key="1">
    <source>
        <dbReference type="ARBA" id="ARBA00008138"/>
    </source>
</evidence>
<dbReference type="InterPro" id="IPR029063">
    <property type="entry name" value="SAM-dependent_MTases_sf"/>
</dbReference>
<keyword evidence="5" id="KW-1185">Reference proteome</keyword>
<dbReference type="PANTHER" id="PTHR43619:SF2">
    <property type="entry name" value="S-ADENOSYL-L-METHIONINE-DEPENDENT METHYLTRANSFERASES SUPERFAMILY PROTEIN"/>
    <property type="match status" value="1"/>
</dbReference>
<evidence type="ECO:0008006" key="6">
    <source>
        <dbReference type="Google" id="ProtNLM"/>
    </source>
</evidence>
<dbReference type="Pfam" id="PF04072">
    <property type="entry name" value="LCM"/>
    <property type="match status" value="1"/>
</dbReference>
<evidence type="ECO:0000256" key="2">
    <source>
        <dbReference type="ARBA" id="ARBA00022603"/>
    </source>
</evidence>
<comment type="similarity">
    <text evidence="1">Belongs to the UPF0677 family.</text>
</comment>
<dbReference type="GO" id="GO:0032259">
    <property type="term" value="P:methylation"/>
    <property type="evidence" value="ECO:0007669"/>
    <property type="project" value="UniProtKB-KW"/>
</dbReference>
<sequence length="264" mass="28772">MAVDPRVLTALPIAAARMQGTKRGVVSDPLAEKLLAGQTQLLQGVNTGYMAVRMKLGDELCLSQHKNGTTQVVSLGAGMDSRAFRLNLPGTRFFEVDMQALFELKQPLVADTPLRVESRHKVVGVIGEMDIGAALKAQGFDPSKPTTWLMEGLLPYLTVSATHNMAADVGALSAPGSALWGDDFSKTSVDRGMDFHGVPFESGFDDYDVMFRKVGFDDSKAYNMDGVNLDRHSGSVNVNPRYVVTPERARGREMCVMVRAFKTR</sequence>
<dbReference type="EMBL" id="BNJQ01000035">
    <property type="protein sequence ID" value="GHP11561.1"/>
    <property type="molecule type" value="Genomic_DNA"/>
</dbReference>
<proteinExistence type="inferred from homology"/>
<dbReference type="PANTHER" id="PTHR43619">
    <property type="entry name" value="S-ADENOSYL-L-METHIONINE-DEPENDENT METHYLTRANSFERASE YKTD-RELATED"/>
    <property type="match status" value="1"/>
</dbReference>
<keyword evidence="3" id="KW-0808">Transferase</keyword>
<accession>A0A830I1E7</accession>
<dbReference type="Proteomes" id="UP000660262">
    <property type="component" value="Unassembled WGS sequence"/>
</dbReference>
<keyword evidence="2" id="KW-0489">Methyltransferase</keyword>
<organism evidence="4 5">
    <name type="scientific">Pycnococcus provasolii</name>
    <dbReference type="NCBI Taxonomy" id="41880"/>
    <lineage>
        <taxon>Eukaryota</taxon>
        <taxon>Viridiplantae</taxon>
        <taxon>Chlorophyta</taxon>
        <taxon>Pseudoscourfieldiophyceae</taxon>
        <taxon>Pseudoscourfieldiales</taxon>
        <taxon>Pycnococcaceae</taxon>
        <taxon>Pycnococcus</taxon>
    </lineage>
</organism>
<protein>
    <recommendedName>
        <fullName evidence="6">S-adenosyl-L-methionine-dependent methyltransferase</fullName>
    </recommendedName>
</protein>
<name>A0A830I1E7_9CHLO</name>
<evidence type="ECO:0000256" key="3">
    <source>
        <dbReference type="ARBA" id="ARBA00022679"/>
    </source>
</evidence>
<evidence type="ECO:0000313" key="4">
    <source>
        <dbReference type="EMBL" id="GHP11561.1"/>
    </source>
</evidence>
<dbReference type="InterPro" id="IPR007213">
    <property type="entry name" value="Ppm1/Ppm2/Tcmp"/>
</dbReference>
<gene>
    <name evidence="4" type="ORF">PPROV_001028900</name>
</gene>
<dbReference type="NCBIfam" id="TIGR00027">
    <property type="entry name" value="mthyl_TIGR00027"/>
    <property type="match status" value="1"/>
</dbReference>
<dbReference type="OrthoDB" id="509866at2759"/>
<evidence type="ECO:0000313" key="5">
    <source>
        <dbReference type="Proteomes" id="UP000660262"/>
    </source>
</evidence>
<dbReference type="AlphaFoldDB" id="A0A830I1E7"/>
<dbReference type="SUPFAM" id="SSF53335">
    <property type="entry name" value="S-adenosyl-L-methionine-dependent methyltransferases"/>
    <property type="match status" value="1"/>
</dbReference>
<dbReference type="Gene3D" id="3.40.50.150">
    <property type="entry name" value="Vaccinia Virus protein VP39"/>
    <property type="match status" value="1"/>
</dbReference>
<reference evidence="4" key="1">
    <citation type="submission" date="2020-10" db="EMBL/GenBank/DDBJ databases">
        <title>Unveiling of a novel bifunctional photoreceptor, Dualchrome1, isolated from a cosmopolitan green alga.</title>
        <authorList>
            <person name="Suzuki S."/>
            <person name="Kawachi M."/>
        </authorList>
    </citation>
    <scope>NUCLEOTIDE SEQUENCE</scope>
    <source>
        <strain evidence="4">NIES 2893</strain>
    </source>
</reference>